<evidence type="ECO:0000259" key="3">
    <source>
        <dbReference type="SMART" id="SM00829"/>
    </source>
</evidence>
<reference evidence="4 5" key="1">
    <citation type="submission" date="2021-01" db="EMBL/GenBank/DDBJ databases">
        <title>WGS of actinomycetes isolated from Thailand.</title>
        <authorList>
            <person name="Thawai C."/>
        </authorList>
    </citation>
    <scope>NUCLEOTIDE SEQUENCE [LARGE SCALE GENOMIC DNA]</scope>
    <source>
        <strain evidence="4 5">CH9-7</strain>
    </source>
</reference>
<dbReference type="InterPro" id="IPR011032">
    <property type="entry name" value="GroES-like_sf"/>
</dbReference>
<dbReference type="RefSeq" id="WP_201801394.1">
    <property type="nucleotide sequence ID" value="NZ_JAERRI010000001.1"/>
</dbReference>
<evidence type="ECO:0000313" key="5">
    <source>
        <dbReference type="Proteomes" id="UP000629371"/>
    </source>
</evidence>
<accession>A0ABS1MKG3</accession>
<proteinExistence type="predicted"/>
<dbReference type="SUPFAM" id="SSF50129">
    <property type="entry name" value="GroES-like"/>
    <property type="match status" value="1"/>
</dbReference>
<keyword evidence="2" id="KW-0560">Oxidoreductase</keyword>
<dbReference type="PANTHER" id="PTHR48106:SF18">
    <property type="entry name" value="QUINONE OXIDOREDUCTASE PIG3"/>
    <property type="match status" value="1"/>
</dbReference>
<organism evidence="4 5">
    <name type="scientific">Streptomyces siderophoricus</name>
    <dbReference type="NCBI Taxonomy" id="2802281"/>
    <lineage>
        <taxon>Bacteria</taxon>
        <taxon>Bacillati</taxon>
        <taxon>Actinomycetota</taxon>
        <taxon>Actinomycetes</taxon>
        <taxon>Kitasatosporales</taxon>
        <taxon>Streptomycetaceae</taxon>
        <taxon>Streptomyces</taxon>
    </lineage>
</organism>
<dbReference type="SUPFAM" id="SSF51735">
    <property type="entry name" value="NAD(P)-binding Rossmann-fold domains"/>
    <property type="match status" value="1"/>
</dbReference>
<dbReference type="Gene3D" id="3.40.50.720">
    <property type="entry name" value="NAD(P)-binding Rossmann-like Domain"/>
    <property type="match status" value="1"/>
</dbReference>
<evidence type="ECO:0000256" key="1">
    <source>
        <dbReference type="ARBA" id="ARBA00022857"/>
    </source>
</evidence>
<gene>
    <name evidence="4" type="ORF">JK360_02320</name>
</gene>
<dbReference type="InterPro" id="IPR036291">
    <property type="entry name" value="NAD(P)-bd_dom_sf"/>
</dbReference>
<sequence length="315" mass="32103">MKAVVLGADDHFRPTEVPAPVPGPGEVAVQVAYAGVQWGDVLVRAGHFPVPRPFVPGFEVAGRITAVGEGVAEGRVGEQVVALVGGGGYAEVVLAPSVLAINAESVDVRTAGGFGWIAPTAYDLISTVAGIGSGDSVLIHAASGGVGTLAAQFAAAAGARRIVGVAGDADRAAYARQFGYHRVLTRAEFPQALGDETFDAILDPVGGPTRTASLALLAPHGRLVVYGNIATFDPVDLSTNDVLMNGQSVMTYNSNLLSRTHPDRLAGSAAGALALVADGSVRIDITAEHELADVETAIANLATGTARGKSVIRVR</sequence>
<dbReference type="PANTHER" id="PTHR48106">
    <property type="entry name" value="QUINONE OXIDOREDUCTASE PIG3-RELATED"/>
    <property type="match status" value="1"/>
</dbReference>
<dbReference type="InterPro" id="IPR020843">
    <property type="entry name" value="ER"/>
</dbReference>
<dbReference type="Proteomes" id="UP000629371">
    <property type="component" value="Unassembled WGS sequence"/>
</dbReference>
<keyword evidence="5" id="KW-1185">Reference proteome</keyword>
<comment type="caution">
    <text evidence="4">The sequence shown here is derived from an EMBL/GenBank/DDBJ whole genome shotgun (WGS) entry which is preliminary data.</text>
</comment>
<dbReference type="Gene3D" id="3.90.180.10">
    <property type="entry name" value="Medium-chain alcohol dehydrogenases, catalytic domain"/>
    <property type="match status" value="1"/>
</dbReference>
<evidence type="ECO:0000313" key="4">
    <source>
        <dbReference type="EMBL" id="MBL1088240.1"/>
    </source>
</evidence>
<dbReference type="Pfam" id="PF08240">
    <property type="entry name" value="ADH_N"/>
    <property type="match status" value="1"/>
</dbReference>
<name>A0ABS1MKG3_9ACTN</name>
<dbReference type="InterPro" id="IPR013149">
    <property type="entry name" value="ADH-like_C"/>
</dbReference>
<evidence type="ECO:0000256" key="2">
    <source>
        <dbReference type="ARBA" id="ARBA00023002"/>
    </source>
</evidence>
<dbReference type="Pfam" id="PF00107">
    <property type="entry name" value="ADH_zinc_N"/>
    <property type="match status" value="1"/>
</dbReference>
<dbReference type="InterPro" id="IPR013154">
    <property type="entry name" value="ADH-like_N"/>
</dbReference>
<keyword evidence="1" id="KW-0521">NADP</keyword>
<protein>
    <submittedName>
        <fullName evidence="4">Zinc-binding dehydrogenase</fullName>
    </submittedName>
</protein>
<dbReference type="SMART" id="SM00829">
    <property type="entry name" value="PKS_ER"/>
    <property type="match status" value="1"/>
</dbReference>
<feature type="domain" description="Enoyl reductase (ER)" evidence="3">
    <location>
        <begin position="7"/>
        <end position="312"/>
    </location>
</feature>
<dbReference type="EMBL" id="JAERRI010000001">
    <property type="protein sequence ID" value="MBL1088240.1"/>
    <property type="molecule type" value="Genomic_DNA"/>
</dbReference>